<feature type="domain" description="NADAR" evidence="1">
    <location>
        <begin position="28"/>
        <end position="189"/>
    </location>
</feature>
<proteinExistence type="predicted"/>
<protein>
    <recommendedName>
        <fullName evidence="1">NADAR domain-containing protein</fullName>
    </recommendedName>
</protein>
<dbReference type="InterPro" id="IPR012816">
    <property type="entry name" value="NADAR"/>
</dbReference>
<dbReference type="AlphaFoldDB" id="A0A813L9E4"/>
<dbReference type="EMBL" id="CAJNNW010034328">
    <property type="protein sequence ID" value="CAE8722343.1"/>
    <property type="molecule type" value="Genomic_DNA"/>
</dbReference>
<dbReference type="InterPro" id="IPR037238">
    <property type="entry name" value="YbiA-like_sf"/>
</dbReference>
<evidence type="ECO:0000259" key="1">
    <source>
        <dbReference type="Pfam" id="PF08719"/>
    </source>
</evidence>
<dbReference type="NCBIfam" id="TIGR02464">
    <property type="entry name" value="ribofla_fusion"/>
    <property type="match status" value="1"/>
</dbReference>
<organism evidence="2 3">
    <name type="scientific">Polarella glacialis</name>
    <name type="common">Dinoflagellate</name>
    <dbReference type="NCBI Taxonomy" id="89957"/>
    <lineage>
        <taxon>Eukaryota</taxon>
        <taxon>Sar</taxon>
        <taxon>Alveolata</taxon>
        <taxon>Dinophyceae</taxon>
        <taxon>Suessiales</taxon>
        <taxon>Suessiaceae</taxon>
        <taxon>Polarella</taxon>
    </lineage>
</organism>
<evidence type="ECO:0000313" key="3">
    <source>
        <dbReference type="Proteomes" id="UP000626109"/>
    </source>
</evidence>
<evidence type="ECO:0000313" key="2">
    <source>
        <dbReference type="EMBL" id="CAE8722343.1"/>
    </source>
</evidence>
<comment type="caution">
    <text evidence="2">The sequence shown here is derived from an EMBL/GenBank/DDBJ whole genome shotgun (WGS) entry which is preliminary data.</text>
</comment>
<reference evidence="2" key="1">
    <citation type="submission" date="2021-02" db="EMBL/GenBank/DDBJ databases">
        <authorList>
            <person name="Dougan E. K."/>
            <person name="Rhodes N."/>
            <person name="Thang M."/>
            <person name="Chan C."/>
        </authorList>
    </citation>
    <scope>NUCLEOTIDE SEQUENCE</scope>
</reference>
<dbReference type="Proteomes" id="UP000626109">
    <property type="component" value="Unassembled WGS sequence"/>
</dbReference>
<dbReference type="CDD" id="cd15457">
    <property type="entry name" value="NADAR"/>
    <property type="match status" value="1"/>
</dbReference>
<dbReference type="Gene3D" id="1.10.357.40">
    <property type="entry name" value="YbiA-like"/>
    <property type="match status" value="1"/>
</dbReference>
<dbReference type="SUPFAM" id="SSF143990">
    <property type="entry name" value="YbiA-like"/>
    <property type="match status" value="1"/>
</dbReference>
<dbReference type="Pfam" id="PF08719">
    <property type="entry name" value="NADAR"/>
    <property type="match status" value="1"/>
</dbReference>
<accession>A0A813L9E4</accession>
<gene>
    <name evidence="2" type="ORF">PGLA2088_LOCUS42456</name>
</gene>
<name>A0A813L9E4_POLGL</name>
<sequence length="198" mass="22468">MGKTRAKWDSSDQSSAKVLAFYSDRPGRQWREFSNFYRHAVPFEFRLPACVRQVPGMPDSVWCEFSEKAIMACKAALMGDQELLQSICASQEPKDCKALGRGVRNFDQELWDRHLEEIAVEVVFQKFSSSKELRQVLLSTGHKILAEAAPNDAIWGIGLGSQDVRCQDPTAWLGRNVLGFALMEARQRLLSPECQRKE</sequence>